<keyword evidence="2" id="KW-0012">Acyltransferase</keyword>
<dbReference type="AlphaFoldDB" id="A0A841H5N4"/>
<dbReference type="EMBL" id="JACHIA010000023">
    <property type="protein sequence ID" value="MBB6073273.1"/>
    <property type="molecule type" value="Genomic_DNA"/>
</dbReference>
<dbReference type="RefSeq" id="WP_170030546.1">
    <property type="nucleotide sequence ID" value="NZ_JABDTL010000001.1"/>
</dbReference>
<gene>
    <name evidence="2" type="ORF">HNQ61_004940</name>
</gene>
<organism evidence="2 3">
    <name type="scientific">Longimicrobium terrae</name>
    <dbReference type="NCBI Taxonomy" id="1639882"/>
    <lineage>
        <taxon>Bacteria</taxon>
        <taxon>Pseudomonadati</taxon>
        <taxon>Gemmatimonadota</taxon>
        <taxon>Longimicrobiia</taxon>
        <taxon>Longimicrobiales</taxon>
        <taxon>Longimicrobiaceae</taxon>
        <taxon>Longimicrobium</taxon>
    </lineage>
</organism>
<accession>A0A841H5N4</accession>
<sequence length="129" mass="13273">MEQPKDLSRRDFARVAVAAAIVPVLAPLASCAPSGPAEAPAPVASAPAPQAAATAAPPAPAENEPTPLARALADAVRAQYGDRMTDEQMAKVQRAISGNLQTAERLRAFPLPIATEPAFVFRVAGGVPR</sequence>
<comment type="caution">
    <text evidence="2">The sequence shown here is derived from an EMBL/GenBank/DDBJ whole genome shotgun (WGS) entry which is preliminary data.</text>
</comment>
<name>A0A841H5N4_9BACT</name>
<dbReference type="GO" id="GO:0016746">
    <property type="term" value="F:acyltransferase activity"/>
    <property type="evidence" value="ECO:0007669"/>
    <property type="project" value="UniProtKB-KW"/>
</dbReference>
<keyword evidence="2" id="KW-0808">Transferase</keyword>
<protein>
    <submittedName>
        <fullName evidence="2">Pyruvate/2-oxoglutarate dehydrogenase complex dihydrolipoamide acyltransferase (E2) component</fullName>
    </submittedName>
</protein>
<dbReference type="InterPro" id="IPR006311">
    <property type="entry name" value="TAT_signal"/>
</dbReference>
<evidence type="ECO:0000313" key="3">
    <source>
        <dbReference type="Proteomes" id="UP000582837"/>
    </source>
</evidence>
<keyword evidence="2" id="KW-0670">Pyruvate</keyword>
<proteinExistence type="predicted"/>
<evidence type="ECO:0000313" key="2">
    <source>
        <dbReference type="EMBL" id="MBB6073273.1"/>
    </source>
</evidence>
<dbReference type="Proteomes" id="UP000582837">
    <property type="component" value="Unassembled WGS sequence"/>
</dbReference>
<feature type="region of interest" description="Disordered" evidence="1">
    <location>
        <begin position="32"/>
        <end position="66"/>
    </location>
</feature>
<reference evidence="2 3" key="1">
    <citation type="submission" date="2020-08" db="EMBL/GenBank/DDBJ databases">
        <title>Genomic Encyclopedia of Type Strains, Phase IV (KMG-IV): sequencing the most valuable type-strain genomes for metagenomic binning, comparative biology and taxonomic classification.</title>
        <authorList>
            <person name="Goeker M."/>
        </authorList>
    </citation>
    <scope>NUCLEOTIDE SEQUENCE [LARGE SCALE GENOMIC DNA]</scope>
    <source>
        <strain evidence="2 3">DSM 29007</strain>
    </source>
</reference>
<dbReference type="PROSITE" id="PS51318">
    <property type="entry name" value="TAT"/>
    <property type="match status" value="1"/>
</dbReference>
<keyword evidence="3" id="KW-1185">Reference proteome</keyword>
<evidence type="ECO:0000256" key="1">
    <source>
        <dbReference type="SAM" id="MobiDB-lite"/>
    </source>
</evidence>